<reference evidence="7" key="2">
    <citation type="journal article" date="2017" name="J. Anim. Genet.">
        <title>Multiple reference genome sequences of hot pepper reveal the massive evolution of plant disease resistance genes by retroduplication.</title>
        <authorList>
            <person name="Kim S."/>
            <person name="Park J."/>
            <person name="Yeom S.-I."/>
            <person name="Kim Y.-M."/>
            <person name="Seo E."/>
            <person name="Kim K.-T."/>
            <person name="Kim M.-S."/>
            <person name="Lee J.M."/>
            <person name="Cheong K."/>
            <person name="Shin H.-S."/>
            <person name="Kim S.-B."/>
            <person name="Han K."/>
            <person name="Lee J."/>
            <person name="Park M."/>
            <person name="Lee H.-A."/>
            <person name="Lee H.-Y."/>
            <person name="Lee Y."/>
            <person name="Oh S."/>
            <person name="Lee J.H."/>
            <person name="Choi E."/>
            <person name="Choi E."/>
            <person name="Lee S.E."/>
            <person name="Jeon J."/>
            <person name="Kim H."/>
            <person name="Choi G."/>
            <person name="Song H."/>
            <person name="Lee J."/>
            <person name="Lee S.-C."/>
            <person name="Kwon J.-K."/>
            <person name="Lee H.-Y."/>
            <person name="Koo N."/>
            <person name="Hong Y."/>
            <person name="Kim R.W."/>
            <person name="Kang W.-H."/>
            <person name="Huh J.H."/>
            <person name="Kang B.-C."/>
            <person name="Yang T.-J."/>
            <person name="Lee Y.-H."/>
            <person name="Bennetzen J.L."/>
            <person name="Choi D."/>
        </authorList>
    </citation>
    <scope>NUCLEOTIDE SEQUENCE [LARGE SCALE GENOMIC DNA]</scope>
    <source>
        <strain evidence="7">cv. PBC81</strain>
    </source>
</reference>
<dbReference type="Proteomes" id="UP000224567">
    <property type="component" value="Unassembled WGS sequence"/>
</dbReference>
<dbReference type="GO" id="GO:0003677">
    <property type="term" value="F:DNA binding"/>
    <property type="evidence" value="ECO:0007669"/>
    <property type="project" value="InterPro"/>
</dbReference>
<evidence type="ECO:0000256" key="3">
    <source>
        <dbReference type="ARBA" id="ARBA00022833"/>
    </source>
</evidence>
<evidence type="ECO:0000256" key="1">
    <source>
        <dbReference type="ARBA" id="ARBA00022723"/>
    </source>
</evidence>
<dbReference type="OrthoDB" id="1302521at2759"/>
<dbReference type="EMBL" id="MLFT02000007">
    <property type="protein sequence ID" value="PHT43814.1"/>
    <property type="molecule type" value="Genomic_DNA"/>
</dbReference>
<proteinExistence type="predicted"/>
<dbReference type="Gene3D" id="4.10.1100.10">
    <property type="entry name" value="Transcription factor, SBP-box domain"/>
    <property type="match status" value="1"/>
</dbReference>
<dbReference type="SUPFAM" id="SSF103612">
    <property type="entry name" value="SBT domain"/>
    <property type="match status" value="1"/>
</dbReference>
<dbReference type="PANTHER" id="PTHR31251">
    <property type="entry name" value="SQUAMOSA PROMOTER-BINDING-LIKE PROTEIN 4"/>
    <property type="match status" value="1"/>
</dbReference>
<feature type="domain" description="SBP-type" evidence="5">
    <location>
        <begin position="66"/>
        <end position="134"/>
    </location>
</feature>
<keyword evidence="1" id="KW-0479">Metal-binding</keyword>
<evidence type="ECO:0000256" key="2">
    <source>
        <dbReference type="ARBA" id="ARBA00022771"/>
    </source>
</evidence>
<dbReference type="STRING" id="33114.A0A2G2WF02"/>
<dbReference type="Pfam" id="PF03110">
    <property type="entry name" value="SBP"/>
    <property type="match status" value="1"/>
</dbReference>
<gene>
    <name evidence="6" type="ORF">CQW23_17839</name>
</gene>
<organism evidence="6 7">
    <name type="scientific">Capsicum baccatum</name>
    <name type="common">Peruvian pepper</name>
    <dbReference type="NCBI Taxonomy" id="33114"/>
    <lineage>
        <taxon>Eukaryota</taxon>
        <taxon>Viridiplantae</taxon>
        <taxon>Streptophyta</taxon>
        <taxon>Embryophyta</taxon>
        <taxon>Tracheophyta</taxon>
        <taxon>Spermatophyta</taxon>
        <taxon>Magnoliopsida</taxon>
        <taxon>eudicotyledons</taxon>
        <taxon>Gunneridae</taxon>
        <taxon>Pentapetalae</taxon>
        <taxon>asterids</taxon>
        <taxon>lamiids</taxon>
        <taxon>Solanales</taxon>
        <taxon>Solanaceae</taxon>
        <taxon>Solanoideae</taxon>
        <taxon>Capsiceae</taxon>
        <taxon>Capsicum</taxon>
    </lineage>
</organism>
<reference evidence="6 7" key="1">
    <citation type="journal article" date="2017" name="Genome Biol.">
        <title>New reference genome sequences of hot pepper reveal the massive evolution of plant disease-resistance genes by retroduplication.</title>
        <authorList>
            <person name="Kim S."/>
            <person name="Park J."/>
            <person name="Yeom S.I."/>
            <person name="Kim Y.M."/>
            <person name="Seo E."/>
            <person name="Kim K.T."/>
            <person name="Kim M.S."/>
            <person name="Lee J.M."/>
            <person name="Cheong K."/>
            <person name="Shin H.S."/>
            <person name="Kim S.B."/>
            <person name="Han K."/>
            <person name="Lee J."/>
            <person name="Park M."/>
            <person name="Lee H.A."/>
            <person name="Lee H.Y."/>
            <person name="Lee Y."/>
            <person name="Oh S."/>
            <person name="Lee J.H."/>
            <person name="Choi E."/>
            <person name="Choi E."/>
            <person name="Lee S.E."/>
            <person name="Jeon J."/>
            <person name="Kim H."/>
            <person name="Choi G."/>
            <person name="Song H."/>
            <person name="Lee J."/>
            <person name="Lee S.C."/>
            <person name="Kwon J.K."/>
            <person name="Lee H.Y."/>
            <person name="Koo N."/>
            <person name="Hong Y."/>
            <person name="Kim R.W."/>
            <person name="Kang W.H."/>
            <person name="Huh J.H."/>
            <person name="Kang B.C."/>
            <person name="Yang T.J."/>
            <person name="Lee Y.H."/>
            <person name="Bennetzen J.L."/>
            <person name="Choi D."/>
        </authorList>
    </citation>
    <scope>NUCLEOTIDE SEQUENCE [LARGE SCALE GENOMIC DNA]</scope>
    <source>
        <strain evidence="7">cv. PBC81</strain>
    </source>
</reference>
<dbReference type="GO" id="GO:0008270">
    <property type="term" value="F:zinc ion binding"/>
    <property type="evidence" value="ECO:0007669"/>
    <property type="project" value="UniProtKB-KW"/>
</dbReference>
<dbReference type="AlphaFoldDB" id="A0A2G2WF02"/>
<accession>A0A2G2WF02</accession>
<name>A0A2G2WF02_CAPBA</name>
<dbReference type="GO" id="GO:0005634">
    <property type="term" value="C:nucleus"/>
    <property type="evidence" value="ECO:0007669"/>
    <property type="project" value="InterPro"/>
</dbReference>
<dbReference type="InterPro" id="IPR036893">
    <property type="entry name" value="SBP_sf"/>
</dbReference>
<evidence type="ECO:0000313" key="6">
    <source>
        <dbReference type="EMBL" id="PHT43814.1"/>
    </source>
</evidence>
<dbReference type="InterPro" id="IPR044817">
    <property type="entry name" value="SBP-like"/>
</dbReference>
<comment type="caution">
    <text evidence="6">The sequence shown here is derived from an EMBL/GenBank/DDBJ whole genome shotgun (WGS) entry which is preliminary data.</text>
</comment>
<evidence type="ECO:0000259" key="5">
    <source>
        <dbReference type="PROSITE" id="PS51141"/>
    </source>
</evidence>
<evidence type="ECO:0000313" key="7">
    <source>
        <dbReference type="Proteomes" id="UP000224567"/>
    </source>
</evidence>
<evidence type="ECO:0000256" key="4">
    <source>
        <dbReference type="PROSITE-ProRule" id="PRU00470"/>
    </source>
</evidence>
<sequence>MATQIYGRPLKNMAAPMDFVEEDHEFEEEDEEEDETVLIEKSGYLKRKKLNLDKKKGEKSDGMQVKQYCQVEKCGVDLDGAKKYYKRHKVCQLHAKAPIVLLAGLRQRFCQQCSRLYNQDNLDDDDLTLNAFDK</sequence>
<keyword evidence="2 4" id="KW-0863">Zinc-finger</keyword>
<keyword evidence="3" id="KW-0862">Zinc</keyword>
<protein>
    <submittedName>
        <fullName evidence="6">Squamosa promoter-binding-like protein 3</fullName>
    </submittedName>
</protein>
<dbReference type="PANTHER" id="PTHR31251:SF205">
    <property type="entry name" value="SQUAMOSA PROMOTER-BINDING-LIKE PROTEIN 3"/>
    <property type="match status" value="1"/>
</dbReference>
<dbReference type="PROSITE" id="PS51141">
    <property type="entry name" value="ZF_SBP"/>
    <property type="match status" value="1"/>
</dbReference>
<keyword evidence="7" id="KW-1185">Reference proteome</keyword>
<dbReference type="InterPro" id="IPR004333">
    <property type="entry name" value="SBP_dom"/>
</dbReference>